<dbReference type="InterPro" id="IPR022998">
    <property type="entry name" value="ThiamineP_synth_TenI"/>
</dbReference>
<gene>
    <name evidence="2" type="ORF">CLG96_04655</name>
</gene>
<dbReference type="Pfam" id="PF02581">
    <property type="entry name" value="TMP-TENI"/>
    <property type="match status" value="1"/>
</dbReference>
<name>A0A2T5G2Q4_9SPHN</name>
<evidence type="ECO:0000313" key="3">
    <source>
        <dbReference type="Proteomes" id="UP000244162"/>
    </source>
</evidence>
<dbReference type="OrthoDB" id="8446047at2"/>
<sequence length="168" mass="18012">MTDERLGDGLWQALARLPRGSGVVFRHHATPAGERRRLFDAIRRMSRARGLLLLLAGPPALAAAWGADGTHGRYGARRAGRQIRSVPVHDGREMTVARRIGADLVFVSPLHATRSHPGAAPLGRSRFGLLARYAPCPVVALGGMTRRRAGEARALGAYGWAAIDGLRG</sequence>
<accession>A0A2T5G2Q4</accession>
<evidence type="ECO:0000259" key="1">
    <source>
        <dbReference type="Pfam" id="PF02581"/>
    </source>
</evidence>
<dbReference type="GO" id="GO:0009228">
    <property type="term" value="P:thiamine biosynthetic process"/>
    <property type="evidence" value="ECO:0007669"/>
    <property type="project" value="UniProtKB-KW"/>
</dbReference>
<protein>
    <submittedName>
        <fullName evidence="2">Thiamine phosphate synthase</fullName>
    </submittedName>
</protein>
<feature type="domain" description="Thiamine phosphate synthase/TenI" evidence="1">
    <location>
        <begin position="23"/>
        <end position="165"/>
    </location>
</feature>
<dbReference type="InterPro" id="IPR013785">
    <property type="entry name" value="Aldolase_TIM"/>
</dbReference>
<reference evidence="2 3" key="1">
    <citation type="submission" date="2017-09" db="EMBL/GenBank/DDBJ databases">
        <title>Sphingomonas panjinensis sp.nov., isolated from oil-contaminated soil.</title>
        <authorList>
            <person name="Wang L."/>
            <person name="Chen L."/>
        </authorList>
    </citation>
    <scope>NUCLEOTIDE SEQUENCE [LARGE SCALE GENOMIC DNA]</scope>
    <source>
        <strain evidence="2 3">FW-11</strain>
    </source>
</reference>
<dbReference type="AlphaFoldDB" id="A0A2T5G2Q4"/>
<organism evidence="2 3">
    <name type="scientific">Sphingomonas oleivorans</name>
    <dbReference type="NCBI Taxonomy" id="1735121"/>
    <lineage>
        <taxon>Bacteria</taxon>
        <taxon>Pseudomonadati</taxon>
        <taxon>Pseudomonadota</taxon>
        <taxon>Alphaproteobacteria</taxon>
        <taxon>Sphingomonadales</taxon>
        <taxon>Sphingomonadaceae</taxon>
        <taxon>Sphingomonas</taxon>
    </lineage>
</organism>
<comment type="caution">
    <text evidence="2">The sequence shown here is derived from an EMBL/GenBank/DDBJ whole genome shotgun (WGS) entry which is preliminary data.</text>
</comment>
<proteinExistence type="predicted"/>
<dbReference type="Gene3D" id="3.20.20.70">
    <property type="entry name" value="Aldolase class I"/>
    <property type="match status" value="1"/>
</dbReference>
<dbReference type="InterPro" id="IPR036206">
    <property type="entry name" value="ThiamineP_synth_sf"/>
</dbReference>
<dbReference type="SUPFAM" id="SSF51391">
    <property type="entry name" value="Thiamin phosphate synthase"/>
    <property type="match status" value="1"/>
</dbReference>
<dbReference type="CDD" id="cd00564">
    <property type="entry name" value="TMP_TenI"/>
    <property type="match status" value="1"/>
</dbReference>
<dbReference type="EMBL" id="NWBU01000004">
    <property type="protein sequence ID" value="PTQ13391.1"/>
    <property type="molecule type" value="Genomic_DNA"/>
</dbReference>
<dbReference type="Proteomes" id="UP000244162">
    <property type="component" value="Unassembled WGS sequence"/>
</dbReference>
<keyword evidence="3" id="KW-1185">Reference proteome</keyword>
<evidence type="ECO:0000313" key="2">
    <source>
        <dbReference type="EMBL" id="PTQ13391.1"/>
    </source>
</evidence>